<protein>
    <submittedName>
        <fullName evidence="1">Uncharacterized protein</fullName>
    </submittedName>
</protein>
<proteinExistence type="predicted"/>
<evidence type="ECO:0000313" key="2">
    <source>
        <dbReference type="Proteomes" id="UP000805193"/>
    </source>
</evidence>
<gene>
    <name evidence="1" type="ORF">HPB47_001950</name>
</gene>
<comment type="caution">
    <text evidence="1">The sequence shown here is derived from an EMBL/GenBank/DDBJ whole genome shotgun (WGS) entry which is preliminary data.</text>
</comment>
<accession>A0AC60PPD9</accession>
<dbReference type="Proteomes" id="UP000805193">
    <property type="component" value="Unassembled WGS sequence"/>
</dbReference>
<dbReference type="EMBL" id="JABSTQ010010261">
    <property type="protein sequence ID" value="KAG0422208.1"/>
    <property type="molecule type" value="Genomic_DNA"/>
</dbReference>
<name>A0AC60PPD9_IXOPE</name>
<keyword evidence="2" id="KW-1185">Reference proteome</keyword>
<sequence>GSSPSGHVAEPAREEGGGEVKAQDAGTPPHPLLTLCQTARGWNDLPADAVHHSNPIHFKTAIAYVIH</sequence>
<feature type="non-terminal residue" evidence="1">
    <location>
        <position position="1"/>
    </location>
</feature>
<reference evidence="1 2" key="1">
    <citation type="journal article" date="2020" name="Cell">
        <title>Large-Scale Comparative Analyses of Tick Genomes Elucidate Their Genetic Diversity and Vector Capacities.</title>
        <authorList>
            <consortium name="Tick Genome and Microbiome Consortium (TIGMIC)"/>
            <person name="Jia N."/>
            <person name="Wang J."/>
            <person name="Shi W."/>
            <person name="Du L."/>
            <person name="Sun Y."/>
            <person name="Zhan W."/>
            <person name="Jiang J.F."/>
            <person name="Wang Q."/>
            <person name="Zhang B."/>
            <person name="Ji P."/>
            <person name="Bell-Sakyi L."/>
            <person name="Cui X.M."/>
            <person name="Yuan T.T."/>
            <person name="Jiang B.G."/>
            <person name="Yang W.F."/>
            <person name="Lam T.T."/>
            <person name="Chang Q.C."/>
            <person name="Ding S.J."/>
            <person name="Wang X.J."/>
            <person name="Zhu J.G."/>
            <person name="Ruan X.D."/>
            <person name="Zhao L."/>
            <person name="Wei J.T."/>
            <person name="Ye R.Z."/>
            <person name="Que T.C."/>
            <person name="Du C.H."/>
            <person name="Zhou Y.H."/>
            <person name="Cheng J.X."/>
            <person name="Dai P.F."/>
            <person name="Guo W.B."/>
            <person name="Han X.H."/>
            <person name="Huang E.J."/>
            <person name="Li L.F."/>
            <person name="Wei W."/>
            <person name="Gao Y.C."/>
            <person name="Liu J.Z."/>
            <person name="Shao H.Z."/>
            <person name="Wang X."/>
            <person name="Wang C.C."/>
            <person name="Yang T.C."/>
            <person name="Huo Q.B."/>
            <person name="Li W."/>
            <person name="Chen H.Y."/>
            <person name="Chen S.E."/>
            <person name="Zhou L.G."/>
            <person name="Ni X.B."/>
            <person name="Tian J.H."/>
            <person name="Sheng Y."/>
            <person name="Liu T."/>
            <person name="Pan Y.S."/>
            <person name="Xia L.Y."/>
            <person name="Li J."/>
            <person name="Zhao F."/>
            <person name="Cao W.C."/>
        </authorList>
    </citation>
    <scope>NUCLEOTIDE SEQUENCE [LARGE SCALE GENOMIC DNA]</scope>
    <source>
        <strain evidence="1">Iper-2018</strain>
    </source>
</reference>
<organism evidence="1 2">
    <name type="scientific">Ixodes persulcatus</name>
    <name type="common">Taiga tick</name>
    <dbReference type="NCBI Taxonomy" id="34615"/>
    <lineage>
        <taxon>Eukaryota</taxon>
        <taxon>Metazoa</taxon>
        <taxon>Ecdysozoa</taxon>
        <taxon>Arthropoda</taxon>
        <taxon>Chelicerata</taxon>
        <taxon>Arachnida</taxon>
        <taxon>Acari</taxon>
        <taxon>Parasitiformes</taxon>
        <taxon>Ixodida</taxon>
        <taxon>Ixodoidea</taxon>
        <taxon>Ixodidae</taxon>
        <taxon>Ixodinae</taxon>
        <taxon>Ixodes</taxon>
    </lineage>
</organism>
<evidence type="ECO:0000313" key="1">
    <source>
        <dbReference type="EMBL" id="KAG0422208.1"/>
    </source>
</evidence>